<evidence type="ECO:0000256" key="4">
    <source>
        <dbReference type="ARBA" id="ARBA00022694"/>
    </source>
</evidence>
<keyword evidence="5" id="KW-0521">NADP</keyword>
<evidence type="ECO:0000259" key="7">
    <source>
        <dbReference type="Pfam" id="PF01207"/>
    </source>
</evidence>
<dbReference type="Gene3D" id="3.20.20.70">
    <property type="entry name" value="Aldolase class I"/>
    <property type="match status" value="1"/>
</dbReference>
<proteinExistence type="predicted"/>
<protein>
    <recommendedName>
        <fullName evidence="7">DUS-like FMN-binding domain-containing protein</fullName>
    </recommendedName>
</protein>
<dbReference type="GO" id="GO:0017150">
    <property type="term" value="F:tRNA dihydrouridine synthase activity"/>
    <property type="evidence" value="ECO:0007669"/>
    <property type="project" value="InterPro"/>
</dbReference>
<sequence>MIYTKSIANHSKSNEHELYKIEEESPISIQLIGSDFDALKKSIEFLESYKYDVLDINAGCPSRRAINSHEGGYLLKDLKRLKGLLQIAINNSSKPISLKVRTGYAKPMNINNFSKIVNDSGIDFLIIHARTVKSNYIEGTLD</sequence>
<dbReference type="PANTHER" id="PTHR45846">
    <property type="entry name" value="TRNA-DIHYDROURIDINE(47) SYNTHASE [NAD(P)(+)]-LIKE"/>
    <property type="match status" value="1"/>
</dbReference>
<accession>X0SK19</accession>
<name>X0SK19_9ZZZZ</name>
<organism evidence="8">
    <name type="scientific">marine sediment metagenome</name>
    <dbReference type="NCBI Taxonomy" id="412755"/>
    <lineage>
        <taxon>unclassified sequences</taxon>
        <taxon>metagenomes</taxon>
        <taxon>ecological metagenomes</taxon>
    </lineage>
</organism>
<dbReference type="CDD" id="cd02801">
    <property type="entry name" value="DUS_like_FMN"/>
    <property type="match status" value="1"/>
</dbReference>
<dbReference type="GO" id="GO:0003723">
    <property type="term" value="F:RNA binding"/>
    <property type="evidence" value="ECO:0007669"/>
    <property type="project" value="TreeGrafter"/>
</dbReference>
<dbReference type="InterPro" id="IPR035587">
    <property type="entry name" value="DUS-like_FMN-bd"/>
</dbReference>
<evidence type="ECO:0000256" key="3">
    <source>
        <dbReference type="ARBA" id="ARBA00022643"/>
    </source>
</evidence>
<feature type="non-terminal residue" evidence="8">
    <location>
        <position position="142"/>
    </location>
</feature>
<keyword evidence="6" id="KW-0560">Oxidoreductase</keyword>
<evidence type="ECO:0000256" key="5">
    <source>
        <dbReference type="ARBA" id="ARBA00022857"/>
    </source>
</evidence>
<dbReference type="InterPro" id="IPR018517">
    <property type="entry name" value="tRNA_hU_synthase_CS"/>
</dbReference>
<keyword evidence="3" id="KW-0288">FMN</keyword>
<dbReference type="PROSITE" id="PS01136">
    <property type="entry name" value="UPF0034"/>
    <property type="match status" value="1"/>
</dbReference>
<dbReference type="AlphaFoldDB" id="X0SK19"/>
<dbReference type="SUPFAM" id="SSF51395">
    <property type="entry name" value="FMN-linked oxidoreductases"/>
    <property type="match status" value="1"/>
</dbReference>
<evidence type="ECO:0000256" key="1">
    <source>
        <dbReference type="ARBA" id="ARBA00001917"/>
    </source>
</evidence>
<dbReference type="GO" id="GO:0050660">
    <property type="term" value="F:flavin adenine dinucleotide binding"/>
    <property type="evidence" value="ECO:0007669"/>
    <property type="project" value="InterPro"/>
</dbReference>
<evidence type="ECO:0000313" key="8">
    <source>
        <dbReference type="EMBL" id="GAF76232.1"/>
    </source>
</evidence>
<feature type="domain" description="DUS-like FMN-binding" evidence="7">
    <location>
        <begin position="1"/>
        <end position="138"/>
    </location>
</feature>
<dbReference type="PANTHER" id="PTHR45846:SF1">
    <property type="entry name" value="TRNA-DIHYDROURIDINE(47) SYNTHASE [NAD(P)(+)]-LIKE"/>
    <property type="match status" value="1"/>
</dbReference>
<comment type="cofactor">
    <cofactor evidence="1">
        <name>FMN</name>
        <dbReference type="ChEBI" id="CHEBI:58210"/>
    </cofactor>
</comment>
<dbReference type="Pfam" id="PF01207">
    <property type="entry name" value="Dus"/>
    <property type="match status" value="1"/>
</dbReference>
<gene>
    <name evidence="8" type="ORF">S01H1_13483</name>
</gene>
<dbReference type="InterPro" id="IPR013785">
    <property type="entry name" value="Aldolase_TIM"/>
</dbReference>
<evidence type="ECO:0000256" key="2">
    <source>
        <dbReference type="ARBA" id="ARBA00022630"/>
    </source>
</evidence>
<keyword evidence="2" id="KW-0285">Flavoprotein</keyword>
<keyword evidence="4" id="KW-0819">tRNA processing</keyword>
<reference evidence="8" key="1">
    <citation type="journal article" date="2014" name="Front. Microbiol.">
        <title>High frequency of phylogenetically diverse reductive dehalogenase-homologous genes in deep subseafloor sedimentary metagenomes.</title>
        <authorList>
            <person name="Kawai M."/>
            <person name="Futagami T."/>
            <person name="Toyoda A."/>
            <person name="Takaki Y."/>
            <person name="Nishi S."/>
            <person name="Hori S."/>
            <person name="Arai W."/>
            <person name="Tsubouchi T."/>
            <person name="Morono Y."/>
            <person name="Uchiyama I."/>
            <person name="Ito T."/>
            <person name="Fujiyama A."/>
            <person name="Inagaki F."/>
            <person name="Takami H."/>
        </authorList>
    </citation>
    <scope>NUCLEOTIDE SEQUENCE</scope>
    <source>
        <strain evidence="8">Expedition CK06-06</strain>
    </source>
</reference>
<comment type="caution">
    <text evidence="8">The sequence shown here is derived from an EMBL/GenBank/DDBJ whole genome shotgun (WGS) entry which is preliminary data.</text>
</comment>
<evidence type="ECO:0000256" key="6">
    <source>
        <dbReference type="ARBA" id="ARBA00023002"/>
    </source>
</evidence>
<dbReference type="EMBL" id="BARS01006962">
    <property type="protein sequence ID" value="GAF76232.1"/>
    <property type="molecule type" value="Genomic_DNA"/>
</dbReference>